<dbReference type="Gene3D" id="2.160.10.10">
    <property type="entry name" value="Hexapeptide repeat proteins"/>
    <property type="match status" value="1"/>
</dbReference>
<evidence type="ECO:0000256" key="6">
    <source>
        <dbReference type="ARBA" id="ARBA00034687"/>
    </source>
</evidence>
<evidence type="ECO:0000256" key="3">
    <source>
        <dbReference type="ARBA" id="ARBA00016573"/>
    </source>
</evidence>
<accession>A0A6A5US13</accession>
<evidence type="ECO:0000256" key="5">
    <source>
        <dbReference type="ARBA" id="ARBA00023212"/>
    </source>
</evidence>
<organism evidence="8 9">
    <name type="scientific">Bimuria novae-zelandiae CBS 107.79</name>
    <dbReference type="NCBI Taxonomy" id="1447943"/>
    <lineage>
        <taxon>Eukaryota</taxon>
        <taxon>Fungi</taxon>
        <taxon>Dikarya</taxon>
        <taxon>Ascomycota</taxon>
        <taxon>Pezizomycotina</taxon>
        <taxon>Dothideomycetes</taxon>
        <taxon>Pleosporomycetidae</taxon>
        <taxon>Pleosporales</taxon>
        <taxon>Massarineae</taxon>
        <taxon>Didymosphaeriaceae</taxon>
        <taxon>Bimuria</taxon>
    </lineage>
</organism>
<protein>
    <recommendedName>
        <fullName evidence="3">Dynactin subunit 6</fullName>
    </recommendedName>
</protein>
<evidence type="ECO:0000256" key="1">
    <source>
        <dbReference type="ARBA" id="ARBA00004245"/>
    </source>
</evidence>
<name>A0A6A5US13_9PLEO</name>
<evidence type="ECO:0000256" key="4">
    <source>
        <dbReference type="ARBA" id="ARBA00022490"/>
    </source>
</evidence>
<evidence type="ECO:0000313" key="8">
    <source>
        <dbReference type="EMBL" id="KAF1967675.1"/>
    </source>
</evidence>
<sequence length="224" mass="24181">MSAPTPSRPDAARRTSTMKRASILPKHPSLFVDHTVLIAQHAGFTGTQPITVGPNVVLHPHAKVSSSLAPIVLGEGVVLWERARVGVSMAEAMNDSRRSSVASRASSVRDSTRGEGIVLGRNVTIEAAAVVEAAEVGEGSVIEVGAYLGKGCVIGKYCTIVAHCVIPPNTQIPDYMVVQSATDYRLNRTLLMRPEVLDMRMNFHTMQIQTFKRLVPNSIAKWIS</sequence>
<evidence type="ECO:0000313" key="9">
    <source>
        <dbReference type="Proteomes" id="UP000800036"/>
    </source>
</evidence>
<dbReference type="Proteomes" id="UP000800036">
    <property type="component" value="Unassembled WGS sequence"/>
</dbReference>
<dbReference type="InterPro" id="IPR001451">
    <property type="entry name" value="Hexapep"/>
</dbReference>
<dbReference type="PANTHER" id="PTHR13072">
    <property type="entry name" value="DYNACTIN 6"/>
    <property type="match status" value="1"/>
</dbReference>
<dbReference type="Pfam" id="PF00132">
    <property type="entry name" value="Hexapep"/>
    <property type="match status" value="1"/>
</dbReference>
<evidence type="ECO:0000256" key="7">
    <source>
        <dbReference type="SAM" id="MobiDB-lite"/>
    </source>
</evidence>
<keyword evidence="9" id="KW-1185">Reference proteome</keyword>
<dbReference type="PANTHER" id="PTHR13072:SF0">
    <property type="entry name" value="DYNACTIN SUBUNIT 6"/>
    <property type="match status" value="1"/>
</dbReference>
<gene>
    <name evidence="8" type="ORF">BU23DRAFT_482717</name>
</gene>
<keyword evidence="5" id="KW-0206">Cytoskeleton</keyword>
<dbReference type="GO" id="GO:0070840">
    <property type="term" value="F:dynein complex binding"/>
    <property type="evidence" value="ECO:0007669"/>
    <property type="project" value="TreeGrafter"/>
</dbReference>
<dbReference type="EMBL" id="ML976729">
    <property type="protein sequence ID" value="KAF1967675.1"/>
    <property type="molecule type" value="Genomic_DNA"/>
</dbReference>
<proteinExistence type="inferred from homology"/>
<comment type="function">
    <text evidence="6">Part of the dynactin complex that activates the molecular motor dynein for ultra-processive transport along microtubules.</text>
</comment>
<dbReference type="AlphaFoldDB" id="A0A6A5US13"/>
<reference evidence="8" key="1">
    <citation type="journal article" date="2020" name="Stud. Mycol.">
        <title>101 Dothideomycetes genomes: a test case for predicting lifestyles and emergence of pathogens.</title>
        <authorList>
            <person name="Haridas S."/>
            <person name="Albert R."/>
            <person name="Binder M."/>
            <person name="Bloem J."/>
            <person name="Labutti K."/>
            <person name="Salamov A."/>
            <person name="Andreopoulos B."/>
            <person name="Baker S."/>
            <person name="Barry K."/>
            <person name="Bills G."/>
            <person name="Bluhm B."/>
            <person name="Cannon C."/>
            <person name="Castanera R."/>
            <person name="Culley D."/>
            <person name="Daum C."/>
            <person name="Ezra D."/>
            <person name="Gonzalez J."/>
            <person name="Henrissat B."/>
            <person name="Kuo A."/>
            <person name="Liang C."/>
            <person name="Lipzen A."/>
            <person name="Lutzoni F."/>
            <person name="Magnuson J."/>
            <person name="Mondo S."/>
            <person name="Nolan M."/>
            <person name="Ohm R."/>
            <person name="Pangilinan J."/>
            <person name="Park H.-J."/>
            <person name="Ramirez L."/>
            <person name="Alfaro M."/>
            <person name="Sun H."/>
            <person name="Tritt A."/>
            <person name="Yoshinaga Y."/>
            <person name="Zwiers L.-H."/>
            <person name="Turgeon B."/>
            <person name="Goodwin S."/>
            <person name="Spatafora J."/>
            <person name="Crous P."/>
            <person name="Grigoriev I."/>
        </authorList>
    </citation>
    <scope>NUCLEOTIDE SEQUENCE</scope>
    <source>
        <strain evidence="8">CBS 107.79</strain>
    </source>
</reference>
<dbReference type="SUPFAM" id="SSF51161">
    <property type="entry name" value="Trimeric LpxA-like enzymes"/>
    <property type="match status" value="1"/>
</dbReference>
<feature type="region of interest" description="Disordered" evidence="7">
    <location>
        <begin position="1"/>
        <end position="20"/>
    </location>
</feature>
<dbReference type="InterPro" id="IPR027777">
    <property type="entry name" value="DCTN6"/>
</dbReference>
<keyword evidence="4" id="KW-0963">Cytoplasm</keyword>
<dbReference type="InterPro" id="IPR011004">
    <property type="entry name" value="Trimer_LpxA-like_sf"/>
</dbReference>
<comment type="subcellular location">
    <subcellularLocation>
        <location evidence="1">Cytoplasm</location>
        <location evidence="1">Cytoskeleton</location>
    </subcellularLocation>
</comment>
<dbReference type="GO" id="GO:0007052">
    <property type="term" value="P:mitotic spindle organization"/>
    <property type="evidence" value="ECO:0007669"/>
    <property type="project" value="TreeGrafter"/>
</dbReference>
<evidence type="ECO:0000256" key="2">
    <source>
        <dbReference type="ARBA" id="ARBA00007719"/>
    </source>
</evidence>
<dbReference type="GO" id="GO:0005869">
    <property type="term" value="C:dynactin complex"/>
    <property type="evidence" value="ECO:0007669"/>
    <property type="project" value="InterPro"/>
</dbReference>
<comment type="similarity">
    <text evidence="2">Belongs to the dynactin subunits 5/6 family. Dynactin subunit 6 subfamily.</text>
</comment>
<dbReference type="OrthoDB" id="2355at2759"/>